<proteinExistence type="predicted"/>
<reference evidence="3" key="2">
    <citation type="submission" date="2020-09" db="EMBL/GenBank/DDBJ databases">
        <title>Complete genome sequencing of Faecalibacillus intestinalis strain 14EGH31.</title>
        <authorList>
            <person name="Sakamoto M."/>
            <person name="Murakami T."/>
            <person name="Mori H."/>
        </authorList>
    </citation>
    <scope>NUCLEOTIDE SEQUENCE [LARGE SCALE GENOMIC DNA]</scope>
    <source>
        <strain evidence="3">14EGH31</strain>
    </source>
</reference>
<dbReference type="RefSeq" id="WP_117782137.1">
    <property type="nucleotide sequence ID" value="NZ_AP024085.1"/>
</dbReference>
<evidence type="ECO:0000313" key="1">
    <source>
        <dbReference type="EMBL" id="BCL57679.1"/>
    </source>
</evidence>
<dbReference type="Proteomes" id="UP000593842">
    <property type="component" value="Chromosome"/>
</dbReference>
<accession>A0A7I8DYF6</accession>
<dbReference type="InterPro" id="IPR021080">
    <property type="entry name" value="Minor_capsid_protein"/>
</dbReference>
<reference evidence="1" key="1">
    <citation type="journal article" date="2020" name="Microbiol. Resour. Announc.">
        <title>Complete Genome Sequence of Faecalibacillus intestinalis JCM 34082, Isolated from Feces from a Healthy Japanese Female.</title>
        <authorList>
            <person name="Sakamoto M."/>
            <person name="Ikeyama N."/>
            <person name="Toyoda A."/>
            <person name="Murakami T."/>
            <person name="Mori H."/>
            <person name="Ohkuma M."/>
        </authorList>
    </citation>
    <scope>NUCLEOTIDE SEQUENCE</scope>
    <source>
        <strain evidence="1">14EGH31</strain>
    </source>
</reference>
<organism evidence="1 3">
    <name type="scientific">Faecalibacillus intestinalis</name>
    <dbReference type="NCBI Taxonomy" id="1982626"/>
    <lineage>
        <taxon>Bacteria</taxon>
        <taxon>Bacillati</taxon>
        <taxon>Bacillota</taxon>
        <taxon>Erysipelotrichia</taxon>
        <taxon>Erysipelotrichales</taxon>
        <taxon>Coprobacillaceae</taxon>
        <taxon>Faecalibacillus</taxon>
    </lineage>
</organism>
<protein>
    <submittedName>
        <fullName evidence="2">Minor capsid protein</fullName>
    </submittedName>
</protein>
<evidence type="ECO:0000313" key="3">
    <source>
        <dbReference type="Proteomes" id="UP000593842"/>
    </source>
</evidence>
<gene>
    <name evidence="1" type="ORF">Fi14EGH31_13910</name>
    <name evidence="2" type="ORF">LJD74_13905</name>
</gene>
<dbReference type="Pfam" id="PF11114">
    <property type="entry name" value="Minor_capsid_2"/>
    <property type="match status" value="1"/>
</dbReference>
<evidence type="ECO:0000313" key="2">
    <source>
        <dbReference type="EMBL" id="MCB8563082.1"/>
    </source>
</evidence>
<dbReference type="GeneID" id="70579830"/>
<name>A0A7I8DYF6_9FIRM</name>
<dbReference type="EMBL" id="AP024085">
    <property type="protein sequence ID" value="BCL57679.1"/>
    <property type="molecule type" value="Genomic_DNA"/>
</dbReference>
<dbReference type="EMBL" id="JAJDKQ010000041">
    <property type="protein sequence ID" value="MCB8563082.1"/>
    <property type="molecule type" value="Genomic_DNA"/>
</dbReference>
<dbReference type="AlphaFoldDB" id="A0A7I8DYF6"/>
<dbReference type="KEGG" id="fit:Fi14EGH31_13910"/>
<sequence>MKISIDVDFSRVRKDLEVTKEKAYHTLKNAVIRDTDPYVPFSNLENHTHLRETPDIGDNAKEKKQVIYDTDYAQRVYKGTGMNFDKSRHPKATAKWFEKSKKANIKKWIKSVEDVFRNGK</sequence>
<dbReference type="Proteomes" id="UP001197827">
    <property type="component" value="Unassembled WGS sequence"/>
</dbReference>
<reference evidence="2" key="3">
    <citation type="submission" date="2021-10" db="EMBL/GenBank/DDBJ databases">
        <title>Collection of gut derived symbiotic bacterial strains cultured from healthy donors.</title>
        <authorList>
            <person name="Lin H."/>
            <person name="Littmann E."/>
            <person name="Kohout C."/>
            <person name="Pamer E.G."/>
        </authorList>
    </citation>
    <scope>NUCLEOTIDE SEQUENCE</scope>
    <source>
        <strain evidence="2">DFI.5.2</strain>
    </source>
</reference>